<dbReference type="Proteomes" id="UP000887574">
    <property type="component" value="Unplaced"/>
</dbReference>
<accession>A0A915D4V2</accession>
<evidence type="ECO:0000313" key="2">
    <source>
        <dbReference type="Proteomes" id="UP000887574"/>
    </source>
</evidence>
<sequence length="107" mass="11721">MSTVPNSRLVVLNSRQQMDQSSVRQKQFSRRKIKSLQVPAEASRMKGSQSSLQSATALQYQAQSKLPDSLQVLSLSRSQAVARTACAWLPVDPSQEVKCPASCPVSM</sequence>
<protein>
    <submittedName>
        <fullName evidence="3">Uncharacterized protein</fullName>
    </submittedName>
</protein>
<evidence type="ECO:0000256" key="1">
    <source>
        <dbReference type="SAM" id="MobiDB-lite"/>
    </source>
</evidence>
<feature type="region of interest" description="Disordered" evidence="1">
    <location>
        <begin position="1"/>
        <end position="49"/>
    </location>
</feature>
<dbReference type="AlphaFoldDB" id="A0A915D4V2"/>
<feature type="compositionally biased region" description="Polar residues" evidence="1">
    <location>
        <begin position="13"/>
        <end position="26"/>
    </location>
</feature>
<keyword evidence="2" id="KW-1185">Reference proteome</keyword>
<name>A0A915D4V2_9BILA</name>
<evidence type="ECO:0000313" key="3">
    <source>
        <dbReference type="WBParaSite" id="jg15917"/>
    </source>
</evidence>
<reference evidence="3" key="1">
    <citation type="submission" date="2022-11" db="UniProtKB">
        <authorList>
            <consortium name="WormBaseParasite"/>
        </authorList>
    </citation>
    <scope>IDENTIFICATION</scope>
</reference>
<organism evidence="2 3">
    <name type="scientific">Ditylenchus dipsaci</name>
    <dbReference type="NCBI Taxonomy" id="166011"/>
    <lineage>
        <taxon>Eukaryota</taxon>
        <taxon>Metazoa</taxon>
        <taxon>Ecdysozoa</taxon>
        <taxon>Nematoda</taxon>
        <taxon>Chromadorea</taxon>
        <taxon>Rhabditida</taxon>
        <taxon>Tylenchina</taxon>
        <taxon>Tylenchomorpha</taxon>
        <taxon>Sphaerularioidea</taxon>
        <taxon>Anguinidae</taxon>
        <taxon>Anguininae</taxon>
        <taxon>Ditylenchus</taxon>
    </lineage>
</organism>
<dbReference type="WBParaSite" id="jg15917">
    <property type="protein sequence ID" value="jg15917"/>
    <property type="gene ID" value="jg15917"/>
</dbReference>
<proteinExistence type="predicted"/>